<proteinExistence type="inferred from homology"/>
<reference evidence="10" key="2">
    <citation type="journal article" date="2010" name="Stand. Genomic Sci.">
        <title>Complete genome sequence of Thermaerobacter marianensis type strain (7p75aT).</title>
        <authorList>
            <person name="Han C."/>
            <person name="Gu W."/>
            <person name="Zhang X."/>
            <person name="Lapidus A."/>
            <person name="Nolan M."/>
            <person name="Copeland A."/>
            <person name="Lucas S."/>
            <person name="Glavina Del Rio T."/>
            <person name="Tice H."/>
            <person name="Cheng J."/>
            <person name="Tapia R."/>
            <person name="Goodwin L."/>
            <person name="Pitluck S."/>
            <person name="Pagani I."/>
            <person name="Ivanova N."/>
            <person name="Mavromatis K."/>
            <person name="Mikhailova N."/>
            <person name="Pati A."/>
            <person name="Chen A."/>
            <person name="Palaniappan K."/>
            <person name="Land M."/>
            <person name="Hauser L."/>
            <person name="Chang Y."/>
            <person name="Jeffries C."/>
            <person name="Schneider S."/>
            <person name="Rohde M."/>
            <person name="Goker M."/>
            <person name="Pukall R."/>
            <person name="Woyke T."/>
            <person name="Bristow J."/>
            <person name="Eisen J."/>
            <person name="Markowitz V."/>
            <person name="Hugenholtz P."/>
            <person name="Kyrpides N."/>
            <person name="Klenk H."/>
            <person name="Detter J."/>
        </authorList>
    </citation>
    <scope>NUCLEOTIDE SEQUENCE [LARGE SCALE GENOMIC DNA]</scope>
    <source>
        <strain evidence="10">ATCC 700841 / DSM 12885 / JCM 10246 / 7p75a</strain>
    </source>
</reference>
<feature type="region of interest" description="RNA binding; important for wobble base 34 recognition" evidence="7">
    <location>
        <begin position="278"/>
        <end position="282"/>
    </location>
</feature>
<evidence type="ECO:0000256" key="5">
    <source>
        <dbReference type="ARBA" id="ARBA00022833"/>
    </source>
</evidence>
<feature type="binding site" evidence="7">
    <location>
        <position position="196"/>
    </location>
    <ligand>
        <name>substrate</name>
    </ligand>
</feature>
<reference evidence="9 10" key="1">
    <citation type="journal article" date="2010" name="Stand. Genomic Sci.">
        <title>Complete genome sequence of Thermaerobacter marianensis type strain (7p75a).</title>
        <authorList>
            <person name="Han C."/>
            <person name="Gu W."/>
            <person name="Zhang X."/>
            <person name="Lapidus A."/>
            <person name="Nolan M."/>
            <person name="Copeland A."/>
            <person name="Lucas S."/>
            <person name="Del Rio T.G."/>
            <person name="Tice H."/>
            <person name="Cheng J.F."/>
            <person name="Tapia R."/>
            <person name="Goodwin L."/>
            <person name="Pitluck S."/>
            <person name="Pagani I."/>
            <person name="Ivanova N."/>
            <person name="Mavromatis K."/>
            <person name="Mikhailova N."/>
            <person name="Pati A."/>
            <person name="Chen A."/>
            <person name="Palaniappan K."/>
            <person name="Land M."/>
            <person name="Hauser L."/>
            <person name="Chang Y.J."/>
            <person name="Jeffries C.D."/>
            <person name="Schneider S."/>
            <person name="Rohde M."/>
            <person name="Goker M."/>
            <person name="Pukall R."/>
            <person name="Woyke T."/>
            <person name="Bristow J."/>
            <person name="Eisen J.A."/>
            <person name="Markowitz V."/>
            <person name="Hugenholtz P."/>
            <person name="Kyrpides N.C."/>
            <person name="Klenk H.P."/>
            <person name="Detter J.C."/>
        </authorList>
    </citation>
    <scope>NUCLEOTIDE SEQUENCE [LARGE SCALE GENOMIC DNA]</scope>
    <source>
        <strain evidence="10">ATCC 700841 / DSM 12885 / JCM 10246 / 7p75a</strain>
    </source>
</reference>
<feature type="binding site" evidence="7">
    <location>
        <position position="150"/>
    </location>
    <ligand>
        <name>substrate</name>
    </ligand>
</feature>
<evidence type="ECO:0000256" key="2">
    <source>
        <dbReference type="ARBA" id="ARBA00022679"/>
    </source>
</evidence>
<dbReference type="STRING" id="644966.Tmar_0854"/>
<dbReference type="AlphaFoldDB" id="E6SIX3"/>
<feature type="region of interest" description="RNA binding" evidence="7">
    <location>
        <begin position="254"/>
        <end position="260"/>
    </location>
</feature>
<dbReference type="GO" id="GO:0005829">
    <property type="term" value="C:cytosol"/>
    <property type="evidence" value="ECO:0007669"/>
    <property type="project" value="TreeGrafter"/>
</dbReference>
<dbReference type="Pfam" id="PF01702">
    <property type="entry name" value="TGT"/>
    <property type="match status" value="1"/>
</dbReference>
<dbReference type="UniPathway" id="UPA00392"/>
<gene>
    <name evidence="7" type="primary">tgt</name>
    <name evidence="9" type="ordered locus">Tmar_0854</name>
</gene>
<dbReference type="HAMAP" id="MF_00168">
    <property type="entry name" value="Q_tRNA_Tgt"/>
    <property type="match status" value="1"/>
</dbReference>
<comment type="cofactor">
    <cofactor evidence="7">
        <name>Zn(2+)</name>
        <dbReference type="ChEBI" id="CHEBI:29105"/>
    </cofactor>
    <text evidence="7">Binds 1 zinc ion per subunit.</text>
</comment>
<dbReference type="EC" id="2.4.2.29" evidence="7"/>
<evidence type="ECO:0000256" key="3">
    <source>
        <dbReference type="ARBA" id="ARBA00022694"/>
    </source>
</evidence>
<dbReference type="HOGENOM" id="CLU_022060_0_1_9"/>
<evidence type="ECO:0000256" key="1">
    <source>
        <dbReference type="ARBA" id="ARBA00022676"/>
    </source>
</evidence>
<dbReference type="OrthoDB" id="9805417at2"/>
<keyword evidence="5 7" id="KW-0862">Zinc</keyword>
<sequence length="391" mass="43694">MAGWDGWFVVEHREAHSQARAGRLVTPHGVVETPVFMPVGTQAAVKTLSPHELRAVGAEIILSNTYHLYLRPGSDVVAAAGGLHRFMAWDGPILTDSGGFQVFSLASLRQVTDDGVRFRSHLDGSEHLFTPERSMAVQRDLGADIIMCFDECLAYPARRDEVEASVDRTTRWAQRCHRFWQEEGNPERQALFGIVQGGAYPELRRRSAEALQELDFPGYAVGGLSVGEPAGVTVAVLDATVPLLPADRPRYLMGVGTPDLILEAVWRGIDMMDCVLPTRMARHGTVYTSEGKLTVRNAAFARDFRPLDPACDCYACRHFTRAYIRHLLKVNETLGMRLTTLHNLRYLHRFMERLRQAVREDRLPEFRAAFYRGEGAVLGFRPPEPAALPEA</sequence>
<keyword evidence="1 7" id="KW-0328">Glycosyltransferase</keyword>
<dbReference type="GO" id="GO:0008616">
    <property type="term" value="P:tRNA queuosine(34) biosynthetic process"/>
    <property type="evidence" value="ECO:0007669"/>
    <property type="project" value="UniProtKB-UniRule"/>
</dbReference>
<evidence type="ECO:0000259" key="8">
    <source>
        <dbReference type="Pfam" id="PF01702"/>
    </source>
</evidence>
<comment type="similarity">
    <text evidence="7">Belongs to the queuine tRNA-ribosyltransferase family.</text>
</comment>
<organism evidence="9 10">
    <name type="scientific">Thermaerobacter marianensis (strain ATCC 700841 / DSM 12885 / JCM 10246 / 7p75a)</name>
    <dbReference type="NCBI Taxonomy" id="644966"/>
    <lineage>
        <taxon>Bacteria</taxon>
        <taxon>Bacillati</taxon>
        <taxon>Bacillota</taxon>
        <taxon>Clostridia</taxon>
        <taxon>Eubacteriales</taxon>
        <taxon>Clostridiales Family XVII. Incertae Sedis</taxon>
        <taxon>Thermaerobacter</taxon>
    </lineage>
</organism>
<feature type="binding site" evidence="7">
    <location>
        <position position="313"/>
    </location>
    <ligand>
        <name>Zn(2+)</name>
        <dbReference type="ChEBI" id="CHEBI:29105"/>
    </ligand>
</feature>
<dbReference type="EMBL" id="CP002344">
    <property type="protein sequence ID" value="ADU50968.1"/>
    <property type="molecule type" value="Genomic_DNA"/>
</dbReference>
<keyword evidence="4 7" id="KW-0671">Queuosine biosynthesis</keyword>
<feature type="binding site" evidence="7">
    <location>
        <position position="311"/>
    </location>
    <ligand>
        <name>Zn(2+)</name>
        <dbReference type="ChEBI" id="CHEBI:29105"/>
    </ligand>
</feature>
<feature type="active site" description="Proton acceptor" evidence="7">
    <location>
        <position position="96"/>
    </location>
</feature>
<feature type="binding site" evidence="7">
    <location>
        <begin position="96"/>
        <end position="100"/>
    </location>
    <ligand>
        <name>substrate</name>
    </ligand>
</feature>
<dbReference type="Gene3D" id="3.20.20.105">
    <property type="entry name" value="Queuine tRNA-ribosyltransferase-like"/>
    <property type="match status" value="1"/>
</dbReference>
<comment type="pathway">
    <text evidence="7">tRNA modification; tRNA-queuosine biosynthesis.</text>
</comment>
<name>E6SIX3_THEM7</name>
<dbReference type="PANTHER" id="PTHR46499">
    <property type="entry name" value="QUEUINE TRNA-RIBOSYLTRANSFERASE"/>
    <property type="match status" value="1"/>
</dbReference>
<comment type="function">
    <text evidence="7">Catalyzes the base-exchange of a guanine (G) residue with the queuine precursor 7-aminomethyl-7-deazaguanine (PreQ1) at position 34 (anticodon wobble position) in tRNAs with GU(N) anticodons (tRNA-Asp, -Asn, -His and -Tyr). Catalysis occurs through a double-displacement mechanism. The nucleophile active site attacks the C1' of nucleotide 34 to detach the guanine base from the RNA, forming a covalent enzyme-RNA intermediate. The proton acceptor active site deprotonates the incoming PreQ1, allowing a nucleophilic attack on the C1' of the ribose to form the product. After dissociation, two additional enzymatic reactions on the tRNA convert PreQ1 to queuine (Q), resulting in the hypermodified nucleoside queuosine (7-(((4,5-cis-dihydroxy-2-cyclopenten-1-yl)amino)methyl)-7-deazaguanosine).</text>
</comment>
<keyword evidence="2 7" id="KW-0808">Transferase</keyword>
<dbReference type="Proteomes" id="UP000008915">
    <property type="component" value="Chromosome"/>
</dbReference>
<evidence type="ECO:0000313" key="10">
    <source>
        <dbReference type="Proteomes" id="UP000008915"/>
    </source>
</evidence>
<evidence type="ECO:0000256" key="7">
    <source>
        <dbReference type="HAMAP-Rule" id="MF_00168"/>
    </source>
</evidence>
<dbReference type="FunFam" id="3.20.20.105:FF:000001">
    <property type="entry name" value="Queuine tRNA-ribosyltransferase"/>
    <property type="match status" value="1"/>
</dbReference>
<protein>
    <recommendedName>
        <fullName evidence="7">Queuine tRNA-ribosyltransferase</fullName>
        <ecNumber evidence="7">2.4.2.29</ecNumber>
    </recommendedName>
    <alternativeName>
        <fullName evidence="7">Guanine insertion enzyme</fullName>
    </alternativeName>
    <alternativeName>
        <fullName evidence="7">tRNA-guanine transglycosylase</fullName>
    </alternativeName>
</protein>
<dbReference type="InterPro" id="IPR050076">
    <property type="entry name" value="ArchSynthase1/Queuine_TRR"/>
</dbReference>
<evidence type="ECO:0000313" key="9">
    <source>
        <dbReference type="EMBL" id="ADU50968.1"/>
    </source>
</evidence>
<comment type="catalytic activity">
    <reaction evidence="6 7">
        <text>7-aminomethyl-7-carbaguanine + guanosine(34) in tRNA = 7-aminomethyl-7-carbaguanosine(34) in tRNA + guanine</text>
        <dbReference type="Rhea" id="RHEA:24104"/>
        <dbReference type="Rhea" id="RHEA-COMP:10341"/>
        <dbReference type="Rhea" id="RHEA-COMP:10342"/>
        <dbReference type="ChEBI" id="CHEBI:16235"/>
        <dbReference type="ChEBI" id="CHEBI:58703"/>
        <dbReference type="ChEBI" id="CHEBI:74269"/>
        <dbReference type="ChEBI" id="CHEBI:82833"/>
        <dbReference type="EC" id="2.4.2.29"/>
    </reaction>
</comment>
<dbReference type="InterPro" id="IPR004803">
    <property type="entry name" value="TGT"/>
</dbReference>
<dbReference type="eggNOG" id="COG0343">
    <property type="taxonomic scope" value="Bacteria"/>
</dbReference>
<dbReference type="RefSeq" id="WP_013495273.1">
    <property type="nucleotide sequence ID" value="NC_014831.1"/>
</dbReference>
<feature type="domain" description="tRNA-guanine(15) transglycosylase-like" evidence="8">
    <location>
        <begin position="18"/>
        <end position="372"/>
    </location>
</feature>
<feature type="binding site" evidence="7">
    <location>
        <position position="223"/>
    </location>
    <ligand>
        <name>substrate</name>
    </ligand>
</feature>
<dbReference type="PANTHER" id="PTHR46499:SF1">
    <property type="entry name" value="QUEUINE TRNA-RIBOSYLTRANSFERASE"/>
    <property type="match status" value="1"/>
</dbReference>
<dbReference type="NCBIfam" id="TIGR00449">
    <property type="entry name" value="tgt_general"/>
    <property type="match status" value="1"/>
</dbReference>
<dbReference type="KEGG" id="tmr:Tmar_0854"/>
<evidence type="ECO:0000256" key="4">
    <source>
        <dbReference type="ARBA" id="ARBA00022785"/>
    </source>
</evidence>
<dbReference type="InterPro" id="IPR036511">
    <property type="entry name" value="TGT-like_sf"/>
</dbReference>
<keyword evidence="3 7" id="KW-0819">tRNA processing</keyword>
<dbReference type="SUPFAM" id="SSF51713">
    <property type="entry name" value="tRNA-guanine transglycosylase"/>
    <property type="match status" value="1"/>
</dbReference>
<accession>E6SIX3</accession>
<comment type="subunit">
    <text evidence="7">Homodimer. Within each dimer, one monomer is responsible for RNA recognition and catalysis, while the other monomer binds to the replacement base PreQ1.</text>
</comment>
<feature type="binding site" evidence="7">
    <location>
        <position position="316"/>
    </location>
    <ligand>
        <name>Zn(2+)</name>
        <dbReference type="ChEBI" id="CHEBI:29105"/>
    </ligand>
</feature>
<dbReference type="GO" id="GO:0046872">
    <property type="term" value="F:metal ion binding"/>
    <property type="evidence" value="ECO:0007669"/>
    <property type="project" value="UniProtKB-KW"/>
</dbReference>
<feature type="binding site" evidence="7">
    <location>
        <position position="342"/>
    </location>
    <ligand>
        <name>Zn(2+)</name>
        <dbReference type="ChEBI" id="CHEBI:29105"/>
    </ligand>
</feature>
<feature type="active site" description="Nucleophile" evidence="7">
    <location>
        <position position="273"/>
    </location>
</feature>
<dbReference type="InterPro" id="IPR002616">
    <property type="entry name" value="tRNA_ribo_trans-like"/>
</dbReference>
<evidence type="ECO:0000256" key="6">
    <source>
        <dbReference type="ARBA" id="ARBA00050112"/>
    </source>
</evidence>
<keyword evidence="10" id="KW-1185">Reference proteome</keyword>
<dbReference type="NCBIfam" id="TIGR00430">
    <property type="entry name" value="Q_tRNA_tgt"/>
    <property type="match status" value="1"/>
</dbReference>
<dbReference type="GO" id="GO:0008479">
    <property type="term" value="F:tRNA-guanosine(34) queuine transglycosylase activity"/>
    <property type="evidence" value="ECO:0007669"/>
    <property type="project" value="UniProtKB-UniRule"/>
</dbReference>
<keyword evidence="7" id="KW-0479">Metal-binding</keyword>